<reference evidence="2" key="1">
    <citation type="journal article" date="2019" name="Int. J. Syst. Evol. Microbiol.">
        <title>The Global Catalogue of Microorganisms (GCM) 10K type strain sequencing project: providing services to taxonomists for standard genome sequencing and annotation.</title>
        <authorList>
            <consortium name="The Broad Institute Genomics Platform"/>
            <consortium name="The Broad Institute Genome Sequencing Center for Infectious Disease"/>
            <person name="Wu L."/>
            <person name="Ma J."/>
        </authorList>
    </citation>
    <scope>NUCLEOTIDE SEQUENCE [LARGE SCALE GENOMIC DNA]</scope>
    <source>
        <strain evidence="2">JCM 17137</strain>
    </source>
</reference>
<accession>A0ABP7FY00</accession>
<keyword evidence="2" id="KW-1185">Reference proteome</keyword>
<comment type="caution">
    <text evidence="1">The sequence shown here is derived from an EMBL/GenBank/DDBJ whole genome shotgun (WGS) entry which is preliminary data.</text>
</comment>
<evidence type="ECO:0000313" key="2">
    <source>
        <dbReference type="Proteomes" id="UP001500908"/>
    </source>
</evidence>
<organism evidence="1 2">
    <name type="scientific">Salinactinospora qingdaonensis</name>
    <dbReference type="NCBI Taxonomy" id="702744"/>
    <lineage>
        <taxon>Bacteria</taxon>
        <taxon>Bacillati</taxon>
        <taxon>Actinomycetota</taxon>
        <taxon>Actinomycetes</taxon>
        <taxon>Streptosporangiales</taxon>
        <taxon>Nocardiopsidaceae</taxon>
        <taxon>Salinactinospora</taxon>
    </lineage>
</organism>
<name>A0ABP7FY00_9ACTN</name>
<gene>
    <name evidence="1" type="ORF">GCM10022402_30820</name>
</gene>
<proteinExistence type="predicted"/>
<dbReference type="EMBL" id="BAABDD010000014">
    <property type="protein sequence ID" value="GAA3749510.1"/>
    <property type="molecule type" value="Genomic_DNA"/>
</dbReference>
<protein>
    <submittedName>
        <fullName evidence="1">Uncharacterized protein</fullName>
    </submittedName>
</protein>
<evidence type="ECO:0000313" key="1">
    <source>
        <dbReference type="EMBL" id="GAA3749510.1"/>
    </source>
</evidence>
<sequence>MPLPVAGLTQDPAHNTVGSGTCGAVWGGAEGASRRIRRTARGGGGVLQGRVRRRGIGPGTTPVFAKWRVGAGLLGDARAHRTRRASGGLTFLAPNVCYGVYRYAARAAPP</sequence>
<dbReference type="Proteomes" id="UP001500908">
    <property type="component" value="Unassembled WGS sequence"/>
</dbReference>